<dbReference type="Gene3D" id="3.40.50.2000">
    <property type="entry name" value="Glycogen Phosphorylase B"/>
    <property type="match status" value="2"/>
</dbReference>
<protein>
    <submittedName>
        <fullName evidence="3">Glycosyl transferase family 9</fullName>
    </submittedName>
</protein>
<dbReference type="PANTHER" id="PTHR30160:SF1">
    <property type="entry name" value="LIPOPOLYSACCHARIDE 1,2-N-ACETYLGLUCOSAMINETRANSFERASE-RELATED"/>
    <property type="match status" value="1"/>
</dbReference>
<dbReference type="Pfam" id="PF01075">
    <property type="entry name" value="Glyco_transf_9"/>
    <property type="match status" value="1"/>
</dbReference>
<evidence type="ECO:0000313" key="3">
    <source>
        <dbReference type="EMBL" id="ADG89338.1"/>
    </source>
</evidence>
<organism evidence="3 4">
    <name type="scientific">Thermobispora bispora (strain ATCC 19993 / DSM 43833 / CBS 139.67 / JCM 10125 / KCTC 9307 / NBRC 14880 / R51)</name>
    <dbReference type="NCBI Taxonomy" id="469371"/>
    <lineage>
        <taxon>Bacteria</taxon>
        <taxon>Bacillati</taxon>
        <taxon>Actinomycetota</taxon>
        <taxon>Actinomycetes</taxon>
        <taxon>Streptosporangiales</taxon>
        <taxon>Streptosporangiaceae</taxon>
        <taxon>Thermobispora</taxon>
    </lineage>
</organism>
<keyword evidence="1" id="KW-0328">Glycosyltransferase</keyword>
<name>D6Y5E3_THEBD</name>
<dbReference type="CDD" id="cd03789">
    <property type="entry name" value="GT9_LPS_heptosyltransferase"/>
    <property type="match status" value="1"/>
</dbReference>
<dbReference type="GO" id="GO:0009244">
    <property type="term" value="P:lipopolysaccharide core region biosynthetic process"/>
    <property type="evidence" value="ECO:0007669"/>
    <property type="project" value="TreeGrafter"/>
</dbReference>
<dbReference type="PANTHER" id="PTHR30160">
    <property type="entry name" value="TETRAACYLDISACCHARIDE 4'-KINASE-RELATED"/>
    <property type="match status" value="1"/>
</dbReference>
<dbReference type="Proteomes" id="UP000006640">
    <property type="component" value="Chromosome"/>
</dbReference>
<dbReference type="AlphaFoldDB" id="D6Y5E3"/>
<dbReference type="GO" id="GO:0008713">
    <property type="term" value="F:ADP-heptose-lipopolysaccharide heptosyltransferase activity"/>
    <property type="evidence" value="ECO:0007669"/>
    <property type="project" value="TreeGrafter"/>
</dbReference>
<keyword evidence="2 3" id="KW-0808">Transferase</keyword>
<dbReference type="HOGENOM" id="CLU_038371_0_1_11"/>
<dbReference type="KEGG" id="tbi:Tbis_2637"/>
<dbReference type="InterPro" id="IPR051199">
    <property type="entry name" value="LPS_LOS_Heptosyltrfase"/>
</dbReference>
<dbReference type="InterPro" id="IPR002201">
    <property type="entry name" value="Glyco_trans_9"/>
</dbReference>
<sequence>MALTAHRTAPAATAPVRAAARGRPVLLALRGLGLGDLLTAVPALRALRRAHPGHRFVLAAPARLAGLLPLIGGVDELLDVSGPGPVPWRGPDVAVNLHGSGPQSTLALCRTRPGRLLTHAHPGIPGVAGPPWREEMHEVRRWCAQLAWYGIPADPGDLALRDPGRSPLRGGEIVIHPGAASGARRWPPERFAEVAAELGRLGHPIVVTGGTAEIGIARRVARLAGLPDGCVLAGRTGLPELAALIAHARLVICGDTGVAHLATAYATPSVVLFGPVSPDRWGPPPGGPHIALWAGIPGDPHADRPSDGLLRIGVPEVLAAARRLLEVSPR</sequence>
<dbReference type="CAZy" id="GT9">
    <property type="family name" value="Glycosyltransferase Family 9"/>
</dbReference>
<dbReference type="OrthoDB" id="9807356at2"/>
<evidence type="ECO:0000313" key="4">
    <source>
        <dbReference type="Proteomes" id="UP000006640"/>
    </source>
</evidence>
<dbReference type="eggNOG" id="COG0859">
    <property type="taxonomic scope" value="Bacteria"/>
</dbReference>
<keyword evidence="4" id="KW-1185">Reference proteome</keyword>
<dbReference type="GO" id="GO:0005829">
    <property type="term" value="C:cytosol"/>
    <property type="evidence" value="ECO:0007669"/>
    <property type="project" value="TreeGrafter"/>
</dbReference>
<dbReference type="SUPFAM" id="SSF53756">
    <property type="entry name" value="UDP-Glycosyltransferase/glycogen phosphorylase"/>
    <property type="match status" value="1"/>
</dbReference>
<proteinExistence type="predicted"/>
<evidence type="ECO:0000256" key="1">
    <source>
        <dbReference type="ARBA" id="ARBA00022676"/>
    </source>
</evidence>
<gene>
    <name evidence="3" type="ordered locus">Tbis_2637</name>
</gene>
<dbReference type="STRING" id="469371.Tbis_2637"/>
<reference evidence="3 4" key="1">
    <citation type="submission" date="2010-01" db="EMBL/GenBank/DDBJ databases">
        <title>The complete genome of Thermobispora bispora DSM 43833.</title>
        <authorList>
            <consortium name="US DOE Joint Genome Institute (JGI-PGF)"/>
            <person name="Lucas S."/>
            <person name="Copeland A."/>
            <person name="Lapidus A."/>
            <person name="Glavina del Rio T."/>
            <person name="Dalin E."/>
            <person name="Tice H."/>
            <person name="Bruce D."/>
            <person name="Goodwin L."/>
            <person name="Pitluck S."/>
            <person name="Kyrpides N."/>
            <person name="Mavromatis K."/>
            <person name="Ivanova N."/>
            <person name="Mikhailova N."/>
            <person name="Chertkov O."/>
            <person name="Brettin T."/>
            <person name="Detter J.C."/>
            <person name="Han C."/>
            <person name="Larimer F."/>
            <person name="Land M."/>
            <person name="Hauser L."/>
            <person name="Markowitz V."/>
            <person name="Cheng J.-F."/>
            <person name="Hugenholtz P."/>
            <person name="Woyke T."/>
            <person name="Wu D."/>
            <person name="Jando M."/>
            <person name="Schneider S."/>
            <person name="Klenk H.-P."/>
            <person name="Eisen J.A."/>
        </authorList>
    </citation>
    <scope>NUCLEOTIDE SEQUENCE [LARGE SCALE GENOMIC DNA]</scope>
    <source>
        <strain evidence="4">ATCC 19993 / DSM 43833 / CBS 139.67 / JCM 10125 / KCTC 9307 / NBRC 14880 / R51</strain>
    </source>
</reference>
<dbReference type="EMBL" id="CP001874">
    <property type="protein sequence ID" value="ADG89338.1"/>
    <property type="molecule type" value="Genomic_DNA"/>
</dbReference>
<evidence type="ECO:0000256" key="2">
    <source>
        <dbReference type="ARBA" id="ARBA00022679"/>
    </source>
</evidence>
<accession>D6Y5E3</accession>
<dbReference type="RefSeq" id="WP_013132871.1">
    <property type="nucleotide sequence ID" value="NC_014165.1"/>
</dbReference>